<dbReference type="NCBIfam" id="TIGR01126">
    <property type="entry name" value="pdi_dom"/>
    <property type="match status" value="1"/>
</dbReference>
<evidence type="ECO:0000256" key="6">
    <source>
        <dbReference type="ARBA" id="ARBA00023157"/>
    </source>
</evidence>
<dbReference type="PANTHER" id="PTHR45672:SF11">
    <property type="entry name" value="PROTEIN DISULFIDE-ISOMERASE C17H9.14C"/>
    <property type="match status" value="1"/>
</dbReference>
<dbReference type="PROSITE" id="PS51352">
    <property type="entry name" value="THIOREDOXIN_2"/>
    <property type="match status" value="2"/>
</dbReference>
<comment type="catalytic activity">
    <reaction evidence="1">
        <text>Catalyzes the rearrangement of -S-S- bonds in proteins.</text>
        <dbReference type="EC" id="5.3.4.1"/>
    </reaction>
</comment>
<evidence type="ECO:0000256" key="1">
    <source>
        <dbReference type="ARBA" id="ARBA00001182"/>
    </source>
</evidence>
<dbReference type="Gene3D" id="1.20.1150.12">
    <property type="entry name" value="Endoplasmic reticulum resident protein 29, C-terminal domain"/>
    <property type="match status" value="1"/>
</dbReference>
<evidence type="ECO:0000259" key="11">
    <source>
        <dbReference type="PROSITE" id="PS51352"/>
    </source>
</evidence>
<keyword evidence="5" id="KW-0677">Repeat</keyword>
<dbReference type="STRING" id="2020962.A0A2N1J717"/>
<evidence type="ECO:0000256" key="4">
    <source>
        <dbReference type="ARBA" id="ARBA00022729"/>
    </source>
</evidence>
<dbReference type="Pfam" id="PF00085">
    <property type="entry name" value="Thioredoxin"/>
    <property type="match status" value="2"/>
</dbReference>
<dbReference type="OrthoDB" id="10264505at2759"/>
<gene>
    <name evidence="12" type="ORF">MVES_003734</name>
</gene>
<organism evidence="12 13">
    <name type="scientific">Malassezia vespertilionis</name>
    <dbReference type="NCBI Taxonomy" id="2020962"/>
    <lineage>
        <taxon>Eukaryota</taxon>
        <taxon>Fungi</taxon>
        <taxon>Dikarya</taxon>
        <taxon>Basidiomycota</taxon>
        <taxon>Ustilaginomycotina</taxon>
        <taxon>Malasseziomycetes</taxon>
        <taxon>Malasseziales</taxon>
        <taxon>Malasseziaceae</taxon>
        <taxon>Malassezia</taxon>
    </lineage>
</organism>
<keyword evidence="13" id="KW-1185">Reference proteome</keyword>
<reference evidence="12 13" key="1">
    <citation type="submission" date="2017-10" db="EMBL/GenBank/DDBJ databases">
        <title>A novel species of cold-tolerant Malassezia isolated from bats.</title>
        <authorList>
            <person name="Lorch J.M."/>
            <person name="Palmer J.M."/>
            <person name="Vanderwolf K.J."/>
            <person name="Schmidt K.Z."/>
            <person name="Verant M.L."/>
            <person name="Weller T.J."/>
            <person name="Blehert D.S."/>
        </authorList>
    </citation>
    <scope>NUCLEOTIDE SEQUENCE [LARGE SCALE GENOMIC DNA]</scope>
    <source>
        <strain evidence="12 13">NWHC:44797-103</strain>
    </source>
</reference>
<dbReference type="SUPFAM" id="SSF52833">
    <property type="entry name" value="Thioredoxin-like"/>
    <property type="match status" value="2"/>
</dbReference>
<dbReference type="CDD" id="cd00238">
    <property type="entry name" value="ERp29c"/>
    <property type="match status" value="1"/>
</dbReference>
<dbReference type="GO" id="GO:0005783">
    <property type="term" value="C:endoplasmic reticulum"/>
    <property type="evidence" value="ECO:0007669"/>
    <property type="project" value="InterPro"/>
</dbReference>
<protein>
    <recommendedName>
        <fullName evidence="3">protein disulfide-isomerase</fullName>
        <ecNumber evidence="3">5.3.4.1</ecNumber>
    </recommendedName>
</protein>
<dbReference type="InterPro" id="IPR051063">
    <property type="entry name" value="PDI"/>
</dbReference>
<dbReference type="Proteomes" id="UP000232875">
    <property type="component" value="Unassembled WGS sequence"/>
</dbReference>
<dbReference type="EC" id="5.3.4.1" evidence="3"/>
<dbReference type="GO" id="GO:0003756">
    <property type="term" value="F:protein disulfide isomerase activity"/>
    <property type="evidence" value="ECO:0007669"/>
    <property type="project" value="UniProtKB-EC"/>
</dbReference>
<dbReference type="PANTHER" id="PTHR45672">
    <property type="entry name" value="PROTEIN DISULFIDE-ISOMERASE C17H9.14C-RELATED"/>
    <property type="match status" value="1"/>
</dbReference>
<dbReference type="Gene3D" id="3.40.30.10">
    <property type="entry name" value="Glutaredoxin"/>
    <property type="match status" value="2"/>
</dbReference>
<dbReference type="EMBL" id="KZ454996">
    <property type="protein sequence ID" value="PKI82346.1"/>
    <property type="molecule type" value="Genomic_DNA"/>
</dbReference>
<keyword evidence="4 10" id="KW-0732">Signal</keyword>
<dbReference type="Pfam" id="PF07749">
    <property type="entry name" value="ERp29"/>
    <property type="match status" value="1"/>
</dbReference>
<evidence type="ECO:0000256" key="5">
    <source>
        <dbReference type="ARBA" id="ARBA00022737"/>
    </source>
</evidence>
<dbReference type="InterPro" id="IPR013766">
    <property type="entry name" value="Thioredoxin_domain"/>
</dbReference>
<evidence type="ECO:0000256" key="7">
    <source>
        <dbReference type="ARBA" id="ARBA00023235"/>
    </source>
</evidence>
<evidence type="ECO:0000256" key="3">
    <source>
        <dbReference type="ARBA" id="ARBA00012723"/>
    </source>
</evidence>
<comment type="similarity">
    <text evidence="2 9">Belongs to the protein disulfide isomerase family.</text>
</comment>
<dbReference type="SUPFAM" id="SSF47933">
    <property type="entry name" value="ERP29 C domain-like"/>
    <property type="match status" value="1"/>
</dbReference>
<keyword evidence="7" id="KW-0413">Isomerase</keyword>
<dbReference type="InterPro" id="IPR036356">
    <property type="entry name" value="ERp29_C_sf"/>
</dbReference>
<dbReference type="InterPro" id="IPR017937">
    <property type="entry name" value="Thioredoxin_CS"/>
</dbReference>
<evidence type="ECO:0000256" key="8">
    <source>
        <dbReference type="ARBA" id="ARBA00023284"/>
    </source>
</evidence>
<evidence type="ECO:0000313" key="13">
    <source>
        <dbReference type="Proteomes" id="UP000232875"/>
    </source>
</evidence>
<feature type="signal peptide" evidence="10">
    <location>
        <begin position="1"/>
        <end position="21"/>
    </location>
</feature>
<dbReference type="CDD" id="cd02998">
    <property type="entry name" value="PDI_a_ERp38"/>
    <property type="match status" value="2"/>
</dbReference>
<name>A0A2N1J717_9BASI</name>
<evidence type="ECO:0000256" key="10">
    <source>
        <dbReference type="SAM" id="SignalP"/>
    </source>
</evidence>
<dbReference type="PRINTS" id="PR00421">
    <property type="entry name" value="THIOREDOXIN"/>
</dbReference>
<feature type="chain" id="PRO_5014599331" description="protein disulfide-isomerase" evidence="10">
    <location>
        <begin position="22"/>
        <end position="406"/>
    </location>
</feature>
<accession>A0A2N1J717</accession>
<evidence type="ECO:0000256" key="9">
    <source>
        <dbReference type="RuleBase" id="RU004208"/>
    </source>
</evidence>
<keyword evidence="6" id="KW-1015">Disulfide bond</keyword>
<evidence type="ECO:0000256" key="2">
    <source>
        <dbReference type="ARBA" id="ARBA00006347"/>
    </source>
</evidence>
<dbReference type="InterPro" id="IPR005788">
    <property type="entry name" value="PDI_thioredoxin-like_dom"/>
</dbReference>
<sequence>MMLRASGLICVALLGAVLVHASNVLDLTKTTAFDAVVGKEVGALVEYFAPWCGHCKNLAPEYEKVADSFASKSNKVVIGKVDADSNRELGSRAGVKGFPTILFYPAQSTDPVEYRGARTAEAIADFVTQQSKVRSKMAPSEPSAVVEVTADDFDAIVMDPKKDVLVEFYAPWCGYCKKLAPIYESMAQVFRRDSNCVVAKIDMDNEDNAAVRKRFQIKSFPTLLFFPAGSDDKWPRPYIKERTEEDFIAFMNEKCFTFRNKDGTLGSLAGRLPSLDGLASRFYHAAADARDTLVQDAKRFAGELTEKEMSPAKDEAARYYLRVMERASRDGLEYVKRESERISKIIAKHTAGTTQLAGEKLDQLQRKANVLSAFLNKRIADSIDRAVKSAEAEKAQQTAAETHEEL</sequence>
<dbReference type="AlphaFoldDB" id="A0A2N1J717"/>
<feature type="domain" description="Thioredoxin" evidence="11">
    <location>
        <begin position="22"/>
        <end position="109"/>
    </location>
</feature>
<dbReference type="GO" id="GO:0006457">
    <property type="term" value="P:protein folding"/>
    <property type="evidence" value="ECO:0007669"/>
    <property type="project" value="TreeGrafter"/>
</dbReference>
<keyword evidence="8" id="KW-0676">Redox-active center</keyword>
<feature type="domain" description="Thioredoxin" evidence="11">
    <location>
        <begin position="117"/>
        <end position="256"/>
    </location>
</feature>
<dbReference type="PROSITE" id="PS00194">
    <property type="entry name" value="THIOREDOXIN_1"/>
    <property type="match status" value="2"/>
</dbReference>
<proteinExistence type="inferred from homology"/>
<evidence type="ECO:0000313" key="12">
    <source>
        <dbReference type="EMBL" id="PKI82346.1"/>
    </source>
</evidence>
<dbReference type="InterPro" id="IPR036249">
    <property type="entry name" value="Thioredoxin-like_sf"/>
</dbReference>
<dbReference type="InterPro" id="IPR011679">
    <property type="entry name" value="ERp29_C"/>
</dbReference>